<dbReference type="InterPro" id="IPR031775">
    <property type="entry name" value="PRKG1_interact"/>
</dbReference>
<dbReference type="InterPro" id="IPR017401">
    <property type="entry name" value="MYPT1/MYPT2/Mbs85"/>
</dbReference>
<dbReference type="PIRSF" id="PIRSF038141">
    <property type="entry name" value="PP1_12ABC_vert"/>
    <property type="match status" value="1"/>
</dbReference>
<dbReference type="GO" id="GO:0019208">
    <property type="term" value="F:phosphatase regulator activity"/>
    <property type="evidence" value="ECO:0007669"/>
    <property type="project" value="InterPro"/>
</dbReference>
<dbReference type="GO" id="GO:0005856">
    <property type="term" value="C:cytoskeleton"/>
    <property type="evidence" value="ECO:0007669"/>
    <property type="project" value="UniProtKB-SubCell"/>
</dbReference>
<dbReference type="PROSITE" id="PS50088">
    <property type="entry name" value="ANK_REPEAT"/>
    <property type="match status" value="4"/>
</dbReference>
<evidence type="ECO:0000256" key="12">
    <source>
        <dbReference type="ARBA" id="ARBA00083252"/>
    </source>
</evidence>
<comment type="function">
    <text evidence="9">Regulates myosin phosphatase activity. Augments Ca(2+) sensitivity of the contractile apparatus.</text>
</comment>
<keyword evidence="6 13" id="KW-0040">ANK repeat</keyword>
<dbReference type="CDD" id="cd21930">
    <property type="entry name" value="IPD_PPP1R12"/>
    <property type="match status" value="1"/>
</dbReference>
<feature type="repeat" description="ANK" evidence="13">
    <location>
        <begin position="109"/>
        <end position="141"/>
    </location>
</feature>
<keyword evidence="7" id="KW-0206">Cytoskeleton</keyword>
<feature type="compositionally biased region" description="Polar residues" evidence="14">
    <location>
        <begin position="320"/>
        <end position="335"/>
    </location>
</feature>
<dbReference type="Pfam" id="PF12796">
    <property type="entry name" value="Ank_2"/>
    <property type="match status" value="2"/>
</dbReference>
<feature type="compositionally biased region" description="Low complexity" evidence="14">
    <location>
        <begin position="391"/>
        <end position="403"/>
    </location>
</feature>
<feature type="region of interest" description="Disordered" evidence="14">
    <location>
        <begin position="593"/>
        <end position="649"/>
    </location>
</feature>
<comment type="caution">
    <text evidence="16">The sequence shown here is derived from an EMBL/GenBank/DDBJ whole genome shotgun (WGS) entry which is preliminary data.</text>
</comment>
<accession>A0AAV7XB68</accession>
<dbReference type="Gene3D" id="6.10.140.390">
    <property type="match status" value="1"/>
</dbReference>
<dbReference type="FunFam" id="1.25.40.20:FF:000007">
    <property type="entry name" value="Phosphatase 1 regulatory subunit 12A"/>
    <property type="match status" value="1"/>
</dbReference>
<keyword evidence="2" id="KW-0217">Developmental protein</keyword>
<dbReference type="AlphaFoldDB" id="A0AAV7XB68"/>
<dbReference type="PANTHER" id="PTHR24179:SF21">
    <property type="entry name" value="MYOSIN BINDING SUBUNIT, ISOFORM O"/>
    <property type="match status" value="1"/>
</dbReference>
<dbReference type="GO" id="GO:0005737">
    <property type="term" value="C:cytoplasm"/>
    <property type="evidence" value="ECO:0007669"/>
    <property type="project" value="TreeGrafter"/>
</dbReference>
<evidence type="ECO:0000313" key="16">
    <source>
        <dbReference type="EMBL" id="KAJ1523279.1"/>
    </source>
</evidence>
<feature type="compositionally biased region" description="Basic and acidic residues" evidence="14">
    <location>
        <begin position="359"/>
        <end position="377"/>
    </location>
</feature>
<feature type="compositionally biased region" description="Basic and acidic residues" evidence="14">
    <location>
        <begin position="404"/>
        <end position="417"/>
    </location>
</feature>
<evidence type="ECO:0000256" key="8">
    <source>
        <dbReference type="ARBA" id="ARBA00038386"/>
    </source>
</evidence>
<dbReference type="SUPFAM" id="SSF48403">
    <property type="entry name" value="Ankyrin repeat"/>
    <property type="match status" value="1"/>
</dbReference>
<feature type="compositionally biased region" description="Basic and acidic residues" evidence="14">
    <location>
        <begin position="838"/>
        <end position="851"/>
    </location>
</feature>
<feature type="region of interest" description="Disordered" evidence="14">
    <location>
        <begin position="965"/>
        <end position="998"/>
    </location>
</feature>
<organism evidence="16 17">
    <name type="scientific">Megalurothrips usitatus</name>
    <name type="common">bean blossom thrips</name>
    <dbReference type="NCBI Taxonomy" id="439358"/>
    <lineage>
        <taxon>Eukaryota</taxon>
        <taxon>Metazoa</taxon>
        <taxon>Ecdysozoa</taxon>
        <taxon>Arthropoda</taxon>
        <taxon>Hexapoda</taxon>
        <taxon>Insecta</taxon>
        <taxon>Pterygota</taxon>
        <taxon>Neoptera</taxon>
        <taxon>Paraneoptera</taxon>
        <taxon>Thysanoptera</taxon>
        <taxon>Terebrantia</taxon>
        <taxon>Thripoidea</taxon>
        <taxon>Thripidae</taxon>
        <taxon>Megalurothrips</taxon>
    </lineage>
</organism>
<evidence type="ECO:0000256" key="1">
    <source>
        <dbReference type="ARBA" id="ARBA00004245"/>
    </source>
</evidence>
<feature type="region of interest" description="Disordered" evidence="14">
    <location>
        <begin position="551"/>
        <end position="574"/>
    </location>
</feature>
<name>A0AAV7XB68_9NEOP</name>
<dbReference type="Pfam" id="PF15898">
    <property type="entry name" value="PRKG1_interact"/>
    <property type="match status" value="1"/>
</dbReference>
<keyword evidence="5" id="KW-0677">Repeat</keyword>
<dbReference type="PROSITE" id="PS50297">
    <property type="entry name" value="ANK_REP_REGION"/>
    <property type="match status" value="4"/>
</dbReference>
<evidence type="ECO:0000313" key="17">
    <source>
        <dbReference type="Proteomes" id="UP001075354"/>
    </source>
</evidence>
<dbReference type="EMBL" id="JAPTSV010000010">
    <property type="protein sequence ID" value="KAJ1523279.1"/>
    <property type="molecule type" value="Genomic_DNA"/>
</dbReference>
<feature type="compositionally biased region" description="Basic and acidic residues" evidence="14">
    <location>
        <begin position="336"/>
        <end position="348"/>
    </location>
</feature>
<feature type="compositionally biased region" description="Basic and acidic residues" evidence="14">
    <location>
        <begin position="664"/>
        <end position="673"/>
    </location>
</feature>
<feature type="region of interest" description="Disordered" evidence="14">
    <location>
        <begin position="740"/>
        <end position="765"/>
    </location>
</feature>
<gene>
    <name evidence="16" type="ORF">ONE63_001158</name>
</gene>
<proteinExistence type="inferred from homology"/>
<feature type="domain" description="cGMP-dependent protein kinase interacting" evidence="15">
    <location>
        <begin position="943"/>
        <end position="1036"/>
    </location>
</feature>
<comment type="subunit">
    <text evidence="10">PP1 comprises a catalytic subunit, PPP1CA, PPP1CB or PPP1CC, and one or several targeting or regulatory subunits. PPP1R12B mediates binding to myosin. Isoform 3 and isoform 4 bind PPP1R12A, but not isoform 1 of PPP1R12B itself. Binds IL16.</text>
</comment>
<evidence type="ECO:0000256" key="4">
    <source>
        <dbReference type="ARBA" id="ARBA00022553"/>
    </source>
</evidence>
<feature type="repeat" description="ANK" evidence="13">
    <location>
        <begin position="202"/>
        <end position="234"/>
    </location>
</feature>
<feature type="compositionally biased region" description="Polar residues" evidence="14">
    <location>
        <begin position="973"/>
        <end position="987"/>
    </location>
</feature>
<dbReference type="GO" id="GO:0019901">
    <property type="term" value="F:protein kinase binding"/>
    <property type="evidence" value="ECO:0007669"/>
    <property type="project" value="InterPro"/>
</dbReference>
<feature type="compositionally biased region" description="Low complexity" evidence="14">
    <location>
        <begin position="815"/>
        <end position="830"/>
    </location>
</feature>
<dbReference type="GO" id="GO:0004857">
    <property type="term" value="F:enzyme inhibitor activity"/>
    <property type="evidence" value="ECO:0007669"/>
    <property type="project" value="TreeGrafter"/>
</dbReference>
<keyword evidence="17" id="KW-1185">Reference proteome</keyword>
<dbReference type="Gene3D" id="6.10.250.1820">
    <property type="match status" value="1"/>
</dbReference>
<feature type="compositionally biased region" description="Acidic residues" evidence="14">
    <location>
        <begin position="378"/>
        <end position="390"/>
    </location>
</feature>
<keyword evidence="4" id="KW-0597">Phosphoprotein</keyword>
<evidence type="ECO:0000256" key="9">
    <source>
        <dbReference type="ARBA" id="ARBA00059024"/>
    </source>
</evidence>
<evidence type="ECO:0000256" key="7">
    <source>
        <dbReference type="ARBA" id="ARBA00023212"/>
    </source>
</evidence>
<dbReference type="Gene3D" id="1.25.40.20">
    <property type="entry name" value="Ankyrin repeat-containing domain"/>
    <property type="match status" value="2"/>
</dbReference>
<feature type="compositionally biased region" description="Low complexity" evidence="14">
    <location>
        <begin position="626"/>
        <end position="645"/>
    </location>
</feature>
<feature type="compositionally biased region" description="Basic and acidic residues" evidence="14">
    <location>
        <begin position="551"/>
        <end position="566"/>
    </location>
</feature>
<keyword evidence="3" id="KW-0963">Cytoplasm</keyword>
<dbReference type="GO" id="GO:0007165">
    <property type="term" value="P:signal transduction"/>
    <property type="evidence" value="ECO:0007669"/>
    <property type="project" value="InterPro"/>
</dbReference>
<reference evidence="16" key="1">
    <citation type="submission" date="2022-12" db="EMBL/GenBank/DDBJ databases">
        <title>Chromosome-level genome assembly of the bean flower thrips Megalurothrips usitatus.</title>
        <authorList>
            <person name="Ma L."/>
            <person name="Liu Q."/>
            <person name="Li H."/>
            <person name="Cai W."/>
        </authorList>
    </citation>
    <scope>NUCLEOTIDE SEQUENCE</scope>
    <source>
        <strain evidence="16">Cailab_2022a</strain>
    </source>
</reference>
<evidence type="ECO:0000256" key="5">
    <source>
        <dbReference type="ARBA" id="ARBA00022737"/>
    </source>
</evidence>
<dbReference type="FunFam" id="1.25.40.20:FF:000004">
    <property type="entry name" value="Phosphatase 1 regulatory subunit 12A"/>
    <property type="match status" value="1"/>
</dbReference>
<sequence length="1043" mass="114931">MSIETRSSSALFKRAEQLKRWEESETNREDTVLKTKTRKIKFSAGCVFLAACASGDKEEVVRLLEKGADIDTANVDGLTALHQACIDDNLDMVEFLVEHGADVNRGDNEGWTPLHATASCGFNSIAKYLIEHAANVAAVNNDGELPLDIAESDEMEELLQEHISAKDIDCDEARGEEERMMMMHAKEWINNGEIEDVPHPKTGASALHVAAAKGYIKVIGVLLQGKVDINAQDCDGWTPLHAAAHWGQKEACEMLVEHFCDMDIKNYVGQTAFDVADIDMVRTLEELKKKQGTLQRDNEDLNAIINKKAATNTPKRRSSLTRLSGSEKSSLVNKDSSSDRQVLDRTISEEEGPPGTKVKKVEVKIEKDDTSPTKEDSQVDEDEITSESDTENSSISDSDSSDSNYDRFEEGFEEKKNQVNRIGDGPTNPAPSAPPKLSQGENENVPSWRRPGSVRGRSEQNHYQIQPPPRNITLRLGEKEVNNESAPAGGRGATDNQDVVLRVRRTQSFIETDDRFYRRYLELHARIKGSCPSLHSSQSVSALPIRSASLREKYLPSRRGSNEENKTSPSKTASAAAVSAVAAATAATAHLMLPPTDPANRASQSTTPNSIGVSQVSQVRSFALISSGPGSPTTTPTTPTTPGGSKLSPGNIFKNFFKSFVPPVRDEESETQRKAHAKRVRETRRSTQGVTLEEIKSAEQLVKKKQQQQLHQATQQLNNDQPNAADLIYGNNCTSISATITTGEPTVPSPTREDRDVVAVSAVSERRPSWRLRLDNGDRSKFLLEDARNRSSMPEAPTAYIRRPSAGSVGRPTSAPNAAPEPVAAETTVTLPLRRQLKPPEDKEQDKENDSRNAQATQAVIARRKRPKRRSTGVVHVDLDEIDPDRQEANQGEADDSTTNHNESGGERSGRSSRLGSASSAGGDSASVSRAVTPAHSENGEIDYKKLYEESQADNERLREKLKKTEEELRGSKSLTENSVPSKNSLSELEKRERRAMERKLSEMEEELKQLQKLKMENERLRSENRALTRVVTKLTSSANARI</sequence>
<feature type="compositionally biased region" description="Low complexity" evidence="14">
    <location>
        <begin position="912"/>
        <end position="931"/>
    </location>
</feature>
<dbReference type="InterPro" id="IPR036770">
    <property type="entry name" value="Ankyrin_rpt-contain_sf"/>
</dbReference>
<feature type="compositionally biased region" description="Basic and acidic residues" evidence="14">
    <location>
        <begin position="988"/>
        <end position="998"/>
    </location>
</feature>
<evidence type="ECO:0000256" key="14">
    <source>
        <dbReference type="SAM" id="MobiDB-lite"/>
    </source>
</evidence>
<comment type="subcellular location">
    <subcellularLocation>
        <location evidence="1">Cytoplasm</location>
        <location evidence="1">Cytoskeleton</location>
    </subcellularLocation>
</comment>
<feature type="compositionally biased region" description="Basic residues" evidence="14">
    <location>
        <begin position="862"/>
        <end position="871"/>
    </location>
</feature>
<evidence type="ECO:0000256" key="10">
    <source>
        <dbReference type="ARBA" id="ARBA00065548"/>
    </source>
</evidence>
<evidence type="ECO:0000256" key="2">
    <source>
        <dbReference type="ARBA" id="ARBA00022473"/>
    </source>
</evidence>
<evidence type="ECO:0000256" key="3">
    <source>
        <dbReference type="ARBA" id="ARBA00022490"/>
    </source>
</evidence>
<dbReference type="PANTHER" id="PTHR24179">
    <property type="entry name" value="PROTEIN PHOSPHATASE 1 REGULATORY SUBUNIT 12"/>
    <property type="match status" value="1"/>
</dbReference>
<feature type="repeat" description="ANK" evidence="13">
    <location>
        <begin position="235"/>
        <end position="267"/>
    </location>
</feature>
<dbReference type="InterPro" id="IPR051226">
    <property type="entry name" value="PP1_Regulatory_Subunit"/>
</dbReference>
<comment type="similarity">
    <text evidence="8">Belongs to the NRARP family.</text>
</comment>
<dbReference type="SMART" id="SM00248">
    <property type="entry name" value="ANK"/>
    <property type="match status" value="5"/>
</dbReference>
<feature type="compositionally biased region" description="Polar residues" evidence="14">
    <location>
        <begin position="601"/>
        <end position="620"/>
    </location>
</feature>
<dbReference type="Proteomes" id="UP001075354">
    <property type="component" value="Chromosome 10"/>
</dbReference>
<evidence type="ECO:0000256" key="6">
    <source>
        <dbReference type="ARBA" id="ARBA00023043"/>
    </source>
</evidence>
<evidence type="ECO:0000256" key="13">
    <source>
        <dbReference type="PROSITE-ProRule" id="PRU00023"/>
    </source>
</evidence>
<dbReference type="InterPro" id="IPR002110">
    <property type="entry name" value="Ankyrin_rpt"/>
</dbReference>
<protein>
    <recommendedName>
        <fullName evidence="11">Protein phosphatase 1 regulatory subunit 12B</fullName>
    </recommendedName>
    <alternativeName>
        <fullName evidence="12">Myosin phosphatase-targeting subunit 2</fullName>
    </alternativeName>
</protein>
<feature type="region of interest" description="Disordered" evidence="14">
    <location>
        <begin position="664"/>
        <end position="690"/>
    </location>
</feature>
<feature type="repeat" description="ANK" evidence="13">
    <location>
        <begin position="76"/>
        <end position="108"/>
    </location>
</feature>
<feature type="region of interest" description="Disordered" evidence="14">
    <location>
        <begin position="309"/>
        <end position="473"/>
    </location>
</feature>
<feature type="region of interest" description="Disordered" evidence="14">
    <location>
        <begin position="785"/>
        <end position="937"/>
    </location>
</feature>
<evidence type="ECO:0000256" key="11">
    <source>
        <dbReference type="ARBA" id="ARBA00072757"/>
    </source>
</evidence>
<evidence type="ECO:0000259" key="15">
    <source>
        <dbReference type="Pfam" id="PF15898"/>
    </source>
</evidence>